<dbReference type="PANTHER" id="PTHR45339">
    <property type="entry name" value="HYBRID SIGNAL TRANSDUCTION HISTIDINE KINASE J"/>
    <property type="match status" value="1"/>
</dbReference>
<evidence type="ECO:0000259" key="3">
    <source>
        <dbReference type="PROSITE" id="PS50110"/>
    </source>
</evidence>
<accession>A0A537L8X2</accession>
<dbReference type="Pfam" id="PF00072">
    <property type="entry name" value="Response_reg"/>
    <property type="match status" value="1"/>
</dbReference>
<proteinExistence type="predicted"/>
<dbReference type="SMART" id="SM00448">
    <property type="entry name" value="REC"/>
    <property type="match status" value="1"/>
</dbReference>
<organism evidence="4 5">
    <name type="scientific">Candidatus Segetimicrobium genomatis</name>
    <dbReference type="NCBI Taxonomy" id="2569760"/>
    <lineage>
        <taxon>Bacteria</taxon>
        <taxon>Bacillati</taxon>
        <taxon>Candidatus Sysuimicrobiota</taxon>
        <taxon>Candidatus Sysuimicrobiia</taxon>
        <taxon>Candidatus Sysuimicrobiales</taxon>
        <taxon>Candidatus Segetimicrobiaceae</taxon>
        <taxon>Candidatus Segetimicrobium</taxon>
    </lineage>
</organism>
<feature type="domain" description="Response regulatory" evidence="3">
    <location>
        <begin position="5"/>
        <end position="121"/>
    </location>
</feature>
<name>A0A537L8X2_9BACT</name>
<reference evidence="4 5" key="1">
    <citation type="journal article" date="2019" name="Nat. Microbiol.">
        <title>Mediterranean grassland soil C-N compound turnover is dependent on rainfall and depth, and is mediated by genomically divergent microorganisms.</title>
        <authorList>
            <person name="Diamond S."/>
            <person name="Andeer P.F."/>
            <person name="Li Z."/>
            <person name="Crits-Christoph A."/>
            <person name="Burstein D."/>
            <person name="Anantharaman K."/>
            <person name="Lane K.R."/>
            <person name="Thomas B.C."/>
            <person name="Pan C."/>
            <person name="Northen T.R."/>
            <person name="Banfield J.F."/>
        </authorList>
    </citation>
    <scope>NUCLEOTIDE SEQUENCE [LARGE SCALE GENOMIC DNA]</scope>
    <source>
        <strain evidence="4">NP_4</strain>
    </source>
</reference>
<dbReference type="Gene3D" id="3.40.50.2300">
    <property type="match status" value="1"/>
</dbReference>
<dbReference type="EMBL" id="VBAL01000045">
    <property type="protein sequence ID" value="TMJ04356.1"/>
    <property type="molecule type" value="Genomic_DNA"/>
</dbReference>
<dbReference type="PROSITE" id="PS50110">
    <property type="entry name" value="RESPONSE_REGULATORY"/>
    <property type="match status" value="1"/>
</dbReference>
<dbReference type="GO" id="GO:0000160">
    <property type="term" value="P:phosphorelay signal transduction system"/>
    <property type="evidence" value="ECO:0007669"/>
    <property type="project" value="InterPro"/>
</dbReference>
<dbReference type="InterPro" id="IPR001789">
    <property type="entry name" value="Sig_transdc_resp-reg_receiver"/>
</dbReference>
<evidence type="ECO:0000256" key="1">
    <source>
        <dbReference type="ARBA" id="ARBA00022553"/>
    </source>
</evidence>
<comment type="caution">
    <text evidence="4">The sequence shown here is derived from an EMBL/GenBank/DDBJ whole genome shotgun (WGS) entry which is preliminary data.</text>
</comment>
<dbReference type="InterPro" id="IPR011006">
    <property type="entry name" value="CheY-like_superfamily"/>
</dbReference>
<dbReference type="Proteomes" id="UP000319353">
    <property type="component" value="Unassembled WGS sequence"/>
</dbReference>
<keyword evidence="1 2" id="KW-0597">Phosphoprotein</keyword>
<dbReference type="PANTHER" id="PTHR45339:SF6">
    <property type="entry name" value="SENSORY HISTIDINE PROTEIN KINASE"/>
    <property type="match status" value="1"/>
</dbReference>
<gene>
    <name evidence="4" type="ORF">E6H01_04295</name>
</gene>
<evidence type="ECO:0000313" key="5">
    <source>
        <dbReference type="Proteomes" id="UP000319353"/>
    </source>
</evidence>
<evidence type="ECO:0000256" key="2">
    <source>
        <dbReference type="PROSITE-ProRule" id="PRU00169"/>
    </source>
</evidence>
<dbReference type="SUPFAM" id="SSF52172">
    <property type="entry name" value="CheY-like"/>
    <property type="match status" value="1"/>
</dbReference>
<protein>
    <submittedName>
        <fullName evidence="4">Response regulator</fullName>
    </submittedName>
</protein>
<dbReference type="AlphaFoldDB" id="A0A537L8X2"/>
<sequence length="126" mass="14330">MANELILVVEDNDKNRKLVRDVLTFKGYEIIEAETGEECVRLAQERHPRLVLMDIRLPGIDGIEALRRLRAEQATRGIPIMAMTASVMTEDRRRITDAGFDAYQSKPLKVKDFVAAVERLLDHPGK</sequence>
<feature type="modified residue" description="4-aspartylphosphate" evidence="2">
    <location>
        <position position="54"/>
    </location>
</feature>
<evidence type="ECO:0000313" key="4">
    <source>
        <dbReference type="EMBL" id="TMJ04356.1"/>
    </source>
</evidence>